<evidence type="ECO:0000313" key="1">
    <source>
        <dbReference type="EMBL" id="SBT74224.1"/>
    </source>
</evidence>
<dbReference type="AlphaFoldDB" id="A0A1C3KJW3"/>
<dbReference type="EMBL" id="FLRJ01000662">
    <property type="protein sequence ID" value="SBT74224.1"/>
    <property type="molecule type" value="Genomic_DNA"/>
</dbReference>
<name>A0A1C3KJW3_PLAOA</name>
<dbReference type="Proteomes" id="UP000243200">
    <property type="component" value="Unassembled WGS sequence"/>
</dbReference>
<organism evidence="1 2">
    <name type="scientific">Plasmodium ovale</name>
    <name type="common">malaria parasite P. ovale</name>
    <dbReference type="NCBI Taxonomy" id="36330"/>
    <lineage>
        <taxon>Eukaryota</taxon>
        <taxon>Sar</taxon>
        <taxon>Alveolata</taxon>
        <taxon>Apicomplexa</taxon>
        <taxon>Aconoidasida</taxon>
        <taxon>Haemosporida</taxon>
        <taxon>Plasmodiidae</taxon>
        <taxon>Plasmodium</taxon>
        <taxon>Plasmodium (Plasmodium)</taxon>
    </lineage>
</organism>
<dbReference type="VEuPathDB" id="PlasmoDB:PocGH01_00111300"/>
<sequence length="290" mass="33708">MLKTLGDDDLPAKEFDEKWKKDTNFLDFSNAVILGDKIDNMENWITNFDSQLVKIYDAKTIDILSDLYEKRCRDLNYYIDYILHYIRIITKETENVAEIEKRFKRFVEEKFKTWLHFKCIRTEKVYTTNMDLRKKLDDFSGKVNKTDNILHIDEKCTLKKFGVTFPNVTCNETKVSETEIDDLPTKYSGGYLTGDQRDMSPAEYPEDSFSSSPTKIALTSVSTLLGACLSGLYLFRHSFKGHGQRNSESENIFSHENIYDKETGMFSESPLQYSDSPGDINQFYIGYDPI</sequence>
<dbReference type="VEuPathDB" id="PlasmoDB:POWCR01_000194500"/>
<evidence type="ECO:0000313" key="2">
    <source>
        <dbReference type="Proteomes" id="UP000243200"/>
    </source>
</evidence>
<reference evidence="1 2" key="1">
    <citation type="submission" date="2016-06" db="EMBL/GenBank/DDBJ databases">
        <authorList>
            <consortium name="Pathogen Informatics"/>
        </authorList>
    </citation>
    <scope>NUCLEOTIDE SEQUENCE [LARGE SCALE GENOMIC DNA]</scope>
</reference>
<proteinExistence type="predicted"/>
<gene>
    <name evidence="1" type="primary">PowCR01_000194500</name>
    <name evidence="1" type="ORF">POWCR01_000194500</name>
</gene>
<protein>
    <recommendedName>
        <fullName evidence="3">PIR protein</fullName>
    </recommendedName>
</protein>
<evidence type="ECO:0008006" key="3">
    <source>
        <dbReference type="Google" id="ProtNLM"/>
    </source>
</evidence>
<accession>A0A1C3KJW3</accession>